<dbReference type="EMBL" id="JANPWZ010000071">
    <property type="protein sequence ID" value="KAJ3579658.1"/>
    <property type="molecule type" value="Genomic_DNA"/>
</dbReference>
<comment type="caution">
    <text evidence="2">The sequence shown here is derived from an EMBL/GenBank/DDBJ whole genome shotgun (WGS) entry which is preliminary data.</text>
</comment>
<organism evidence="2 3">
    <name type="scientific">Xylaria arbuscula</name>
    <dbReference type="NCBI Taxonomy" id="114810"/>
    <lineage>
        <taxon>Eukaryota</taxon>
        <taxon>Fungi</taxon>
        <taxon>Dikarya</taxon>
        <taxon>Ascomycota</taxon>
        <taxon>Pezizomycotina</taxon>
        <taxon>Sordariomycetes</taxon>
        <taxon>Xylariomycetidae</taxon>
        <taxon>Xylariales</taxon>
        <taxon>Xylariaceae</taxon>
        <taxon>Xylaria</taxon>
    </lineage>
</organism>
<reference evidence="2" key="1">
    <citation type="submission" date="2022-07" db="EMBL/GenBank/DDBJ databases">
        <title>Genome Sequence of Xylaria arbuscula.</title>
        <authorList>
            <person name="Buettner E."/>
        </authorList>
    </citation>
    <scope>NUCLEOTIDE SEQUENCE</scope>
    <source>
        <strain evidence="2">VT107</strain>
    </source>
</reference>
<name>A0A9W8NNQ0_9PEZI</name>
<dbReference type="Proteomes" id="UP001148614">
    <property type="component" value="Unassembled WGS sequence"/>
</dbReference>
<accession>A0A9W8NNQ0</accession>
<feature type="region of interest" description="Disordered" evidence="1">
    <location>
        <begin position="1"/>
        <end position="21"/>
    </location>
</feature>
<dbReference type="VEuPathDB" id="FungiDB:F4678DRAFT_272967"/>
<sequence>MKASSSSAPIGGSRKMLFDPGSEFTPKPFEAKTEVLKTGFVTQAVPSVPNYAGVIGICAVPEEKAGMDDLGWHIADFLAFRALLCGDNKPRAQSWLSMCDIAALVRENPERYVHGNDRRLVGSAATPEKYQTQDGLVEREDNIEVETSAEALKDKFVAAIKKKLKVLRAYNYPLLLIICGATSLEQDIYLGQIDIDHRYTMKDLRQDLGDDIDHIDATVVTPSLFSAGWQVNTSFGRFSSTNVRGSRDDFLARQFGALFARHLVPIFLGWQCPAIDEAKLDPQVKSLESFPGPVQPSNEVKALTSQLEIEVHSCLLGELSACQRNHSFSFHKDKDEWNIVINSREAQHDGRSLDWYERKWRKLPSGHSPESAENGFAFLGNAFGGTRVSQLNHIKYLIEESYLAWPDLWSYTWGQETKKQIERFKVLQNPDSLDCQEIFYVLEHRARMSILGDTIVQYFDLPMPTNERCRDCNNHTWKQQLPETVRSSLIKHFGMVLASVPGPNVPPGVNLNSMNKLQRRLESCTAYIQASLAVRFLTSKDSSKGAVDLIDKFLRDVKQKQLELLAGNTEIHRLCCNWLNAIGIPALDSCSTVMATRSTEGCFAPEDEIGPLDCDDDYEVYQDSDTNFDHAATDVVGESPINGFHDQRPPSRPQMPTVFVQKGGYVTPKPAANGAKGIDEDVIMASPVQDITVSPVQEVAKTPQSATQGFPQELVDLEHEQTKLRSEIQATKSRSMRGKLVEKLAALLDREKELLLRDTEMLLGVKTPQSIRANKGATTDLLISPVKEEAQAEDAMGPIERQVPNKRADSAIEEVQENLAEASLGTIRKEEVVITGRKTPPHLRGIRKCD</sequence>
<evidence type="ECO:0000313" key="2">
    <source>
        <dbReference type="EMBL" id="KAJ3579658.1"/>
    </source>
</evidence>
<dbReference type="AlphaFoldDB" id="A0A9W8NNQ0"/>
<gene>
    <name evidence="2" type="ORF">NPX13_g901</name>
</gene>
<evidence type="ECO:0000313" key="3">
    <source>
        <dbReference type="Proteomes" id="UP001148614"/>
    </source>
</evidence>
<keyword evidence="3" id="KW-1185">Reference proteome</keyword>
<protein>
    <submittedName>
        <fullName evidence="2">Uncharacterized protein</fullName>
    </submittedName>
</protein>
<proteinExistence type="predicted"/>
<evidence type="ECO:0000256" key="1">
    <source>
        <dbReference type="SAM" id="MobiDB-lite"/>
    </source>
</evidence>